<dbReference type="GO" id="GO:0007098">
    <property type="term" value="P:centrosome cycle"/>
    <property type="evidence" value="ECO:0007669"/>
    <property type="project" value="InterPro"/>
</dbReference>
<organism evidence="2 3">
    <name type="scientific">Plakobranchus ocellatus</name>
    <dbReference type="NCBI Taxonomy" id="259542"/>
    <lineage>
        <taxon>Eukaryota</taxon>
        <taxon>Metazoa</taxon>
        <taxon>Spiralia</taxon>
        <taxon>Lophotrochozoa</taxon>
        <taxon>Mollusca</taxon>
        <taxon>Gastropoda</taxon>
        <taxon>Heterobranchia</taxon>
        <taxon>Euthyneura</taxon>
        <taxon>Panpulmonata</taxon>
        <taxon>Sacoglossa</taxon>
        <taxon>Placobranchoidea</taxon>
        <taxon>Plakobranchidae</taxon>
        <taxon>Plakobranchus</taxon>
    </lineage>
</organism>
<feature type="region of interest" description="Disordered" evidence="1">
    <location>
        <begin position="409"/>
        <end position="445"/>
    </location>
</feature>
<dbReference type="PANTHER" id="PTHR16219">
    <property type="entry name" value="AUGMIN SUBUNIT 4 FAMILY MEMBER"/>
    <property type="match status" value="1"/>
</dbReference>
<evidence type="ECO:0000313" key="2">
    <source>
        <dbReference type="EMBL" id="GFN92431.1"/>
    </source>
</evidence>
<keyword evidence="3" id="KW-1185">Reference proteome</keyword>
<feature type="region of interest" description="Disordered" evidence="1">
    <location>
        <begin position="332"/>
        <end position="368"/>
    </location>
</feature>
<feature type="compositionally biased region" description="Low complexity" evidence="1">
    <location>
        <begin position="409"/>
        <end position="423"/>
    </location>
</feature>
<feature type="compositionally biased region" description="Polar residues" evidence="1">
    <location>
        <begin position="432"/>
        <end position="444"/>
    </location>
</feature>
<dbReference type="Pfam" id="PF14735">
    <property type="entry name" value="HAUS4"/>
    <property type="match status" value="1"/>
</dbReference>
<dbReference type="PRINTS" id="PR02090">
    <property type="entry name" value="HAUSAUGMINL4"/>
</dbReference>
<name>A0AAV3ZB00_9GAST</name>
<protein>
    <submittedName>
        <fullName evidence="2">HAUS augmin-like complex subunit 4</fullName>
    </submittedName>
</protein>
<dbReference type="GO" id="GO:0051225">
    <property type="term" value="P:spindle assembly"/>
    <property type="evidence" value="ECO:0007669"/>
    <property type="project" value="InterPro"/>
</dbReference>
<dbReference type="Proteomes" id="UP000735302">
    <property type="component" value="Unassembled WGS sequence"/>
</dbReference>
<dbReference type="GO" id="GO:0070652">
    <property type="term" value="C:HAUS complex"/>
    <property type="evidence" value="ECO:0007669"/>
    <property type="project" value="InterPro"/>
</dbReference>
<proteinExistence type="predicted"/>
<reference evidence="2 3" key="1">
    <citation type="journal article" date="2021" name="Elife">
        <title>Chloroplast acquisition without the gene transfer in kleptoplastic sea slugs, Plakobranchus ocellatus.</title>
        <authorList>
            <person name="Maeda T."/>
            <person name="Takahashi S."/>
            <person name="Yoshida T."/>
            <person name="Shimamura S."/>
            <person name="Takaki Y."/>
            <person name="Nagai Y."/>
            <person name="Toyoda A."/>
            <person name="Suzuki Y."/>
            <person name="Arimoto A."/>
            <person name="Ishii H."/>
            <person name="Satoh N."/>
            <person name="Nishiyama T."/>
            <person name="Hasebe M."/>
            <person name="Maruyama T."/>
            <person name="Minagawa J."/>
            <person name="Obokata J."/>
            <person name="Shigenobu S."/>
        </authorList>
    </citation>
    <scope>NUCLEOTIDE SEQUENCE [LARGE SCALE GENOMIC DNA]</scope>
</reference>
<dbReference type="EMBL" id="BLXT01002238">
    <property type="protein sequence ID" value="GFN92431.1"/>
    <property type="molecule type" value="Genomic_DNA"/>
</dbReference>
<gene>
    <name evidence="2" type="ORF">PoB_001893700</name>
</gene>
<feature type="compositionally biased region" description="Basic and acidic residues" evidence="1">
    <location>
        <begin position="332"/>
        <end position="345"/>
    </location>
</feature>
<sequence length="483" mass="53548">MDSELGKAFPLFGSLMLHLNGKLSEERASPNVQKSYDQALRNLTKARSEYLTCKILHSELQEVLTDLEVHGRENTLSINEEKLRDVLSKTLAHAELYDYLHFSPSATSNSTLFDLTEADLDRHNPMKIHLPNLVQVVTPRVEEKLNQKCEELYAYFDASNSQAPISGALMTAKAHSLPTKVEERKRILAHEKHLLEDLRLRRDRQFWSYFQKLLECLSIMETLIKDFKCGSQAETDKITVQHMWALCKVTCLKLRSAQLRILCDTYTSETVKALRAVNGHLETATSHAKRELSATTQSLHAFRRLGPEFTALASQMAQLQQELQNKKWGLEQFDRPPEDQDKVREAASLPAGGSAGGGSTVTDVGEPSSNLVGAERLYSTDNVALHTSETSAASATLESKNAFVSISSAQSSQGNSNSISLQSDNMPVPKSVSKTSGDSPSVELSDTLGALSINDIHLSQSQQAKSQLAKKVTFQQVFDKDKS</sequence>
<dbReference type="InterPro" id="IPR029327">
    <property type="entry name" value="HAUS4"/>
</dbReference>
<dbReference type="PANTHER" id="PTHR16219:SF1">
    <property type="entry name" value="HAUS AUGMIN-LIKE COMPLEX SUBUNIT 4"/>
    <property type="match status" value="1"/>
</dbReference>
<evidence type="ECO:0000256" key="1">
    <source>
        <dbReference type="SAM" id="MobiDB-lite"/>
    </source>
</evidence>
<dbReference type="AlphaFoldDB" id="A0AAV3ZB00"/>
<comment type="caution">
    <text evidence="2">The sequence shown here is derived from an EMBL/GenBank/DDBJ whole genome shotgun (WGS) entry which is preliminary data.</text>
</comment>
<dbReference type="GO" id="GO:0051011">
    <property type="term" value="F:microtubule minus-end binding"/>
    <property type="evidence" value="ECO:0007669"/>
    <property type="project" value="TreeGrafter"/>
</dbReference>
<dbReference type="InterPro" id="IPR026214">
    <property type="entry name" value="HAUS4_met"/>
</dbReference>
<accession>A0AAV3ZB00</accession>
<evidence type="ECO:0000313" key="3">
    <source>
        <dbReference type="Proteomes" id="UP000735302"/>
    </source>
</evidence>